<dbReference type="GeneID" id="77730909"/>
<reference evidence="2" key="1">
    <citation type="journal article" date="2022" name="G3 (Bethesda)">
        <title>High quality genome of the basidiomycete yeast Dioszegia hungarica PDD-24b-2 isolated from cloud water.</title>
        <authorList>
            <person name="Jarrige D."/>
            <person name="Haridas S."/>
            <person name="Bleykasten-Grosshans C."/>
            <person name="Joly M."/>
            <person name="Nadalig T."/>
            <person name="Sancelme M."/>
            <person name="Vuilleumier S."/>
            <person name="Grigoriev I.V."/>
            <person name="Amato P."/>
            <person name="Bringel F."/>
        </authorList>
    </citation>
    <scope>NUCLEOTIDE SEQUENCE</scope>
    <source>
        <strain evidence="2">PDD-24b-2</strain>
    </source>
</reference>
<protein>
    <submittedName>
        <fullName evidence="2">Uncharacterized protein</fullName>
    </submittedName>
</protein>
<proteinExistence type="predicted"/>
<dbReference type="EMBL" id="JAKWFO010000002">
    <property type="protein sequence ID" value="KAI9638757.1"/>
    <property type="molecule type" value="Genomic_DNA"/>
</dbReference>
<evidence type="ECO:0000313" key="3">
    <source>
        <dbReference type="Proteomes" id="UP001164286"/>
    </source>
</evidence>
<accession>A0AA38LWH3</accession>
<dbReference type="AlphaFoldDB" id="A0AA38LWH3"/>
<organism evidence="2 3">
    <name type="scientific">Dioszegia hungarica</name>
    <dbReference type="NCBI Taxonomy" id="4972"/>
    <lineage>
        <taxon>Eukaryota</taxon>
        <taxon>Fungi</taxon>
        <taxon>Dikarya</taxon>
        <taxon>Basidiomycota</taxon>
        <taxon>Agaricomycotina</taxon>
        <taxon>Tremellomycetes</taxon>
        <taxon>Tremellales</taxon>
        <taxon>Bulleribasidiaceae</taxon>
        <taxon>Dioszegia</taxon>
    </lineage>
</organism>
<evidence type="ECO:0000256" key="1">
    <source>
        <dbReference type="SAM" id="MobiDB-lite"/>
    </source>
</evidence>
<gene>
    <name evidence="2" type="ORF">MKK02DRAFT_41783</name>
</gene>
<sequence>MASSSNIGPVSQQYAAAATVPLIKSPSLWLPKPIELPNDIHPLPEDITAYFVYPFALESHVLSLQPTPHDAIAERRARNAAILLQREQEEEQRERAALHRMAPGYHPSGLLVPLSASPAAAPAPPPSSISAQAATPAAQPVKVSSLMDDLESLSFAEPEPEPAAGNDATRTAILFITMLCVTSLKAHTEIAAPVKRPYQAACRGKGRRLRLAGGEA</sequence>
<evidence type="ECO:0000313" key="2">
    <source>
        <dbReference type="EMBL" id="KAI9638757.1"/>
    </source>
</evidence>
<name>A0AA38LWH3_9TREE</name>
<comment type="caution">
    <text evidence="2">The sequence shown here is derived from an EMBL/GenBank/DDBJ whole genome shotgun (WGS) entry which is preliminary data.</text>
</comment>
<keyword evidence="3" id="KW-1185">Reference proteome</keyword>
<dbReference type="Proteomes" id="UP001164286">
    <property type="component" value="Unassembled WGS sequence"/>
</dbReference>
<dbReference type="RefSeq" id="XP_052948534.1">
    <property type="nucleotide sequence ID" value="XM_053091704.1"/>
</dbReference>
<feature type="region of interest" description="Disordered" evidence="1">
    <location>
        <begin position="116"/>
        <end position="135"/>
    </location>
</feature>